<feature type="non-terminal residue" evidence="3">
    <location>
        <position position="1"/>
    </location>
</feature>
<dbReference type="Gene3D" id="3.40.50.1820">
    <property type="entry name" value="alpha/beta hydrolase"/>
    <property type="match status" value="1"/>
</dbReference>
<keyword evidence="1" id="KW-0472">Membrane</keyword>
<dbReference type="SUPFAM" id="SSF53474">
    <property type="entry name" value="alpha/beta-Hydrolases"/>
    <property type="match status" value="1"/>
</dbReference>
<dbReference type="InterPro" id="IPR029058">
    <property type="entry name" value="AB_hydrolase_fold"/>
</dbReference>
<dbReference type="EMBL" id="BARU01000075">
    <property type="protein sequence ID" value="GAH26655.1"/>
    <property type="molecule type" value="Genomic_DNA"/>
</dbReference>
<keyword evidence="1" id="KW-1133">Transmembrane helix</keyword>
<dbReference type="InterPro" id="IPR051044">
    <property type="entry name" value="MAG_DAG_Lipase"/>
</dbReference>
<feature type="domain" description="Serine aminopeptidase S33" evidence="2">
    <location>
        <begin position="3"/>
        <end position="176"/>
    </location>
</feature>
<evidence type="ECO:0000259" key="2">
    <source>
        <dbReference type="Pfam" id="PF12146"/>
    </source>
</evidence>
<name>X1F257_9ZZZZ</name>
<evidence type="ECO:0000256" key="1">
    <source>
        <dbReference type="SAM" id="Phobius"/>
    </source>
</evidence>
<sequence length="196" mass="22370">ILFMDLVKKTSGEKKIFLMGHSFGALIALIFAVNHPALPGVLVSSPLLRLAVNLSFSKKLGKKIAGPISKISPTKTIDMVIEQNLLTSDIKILRKHISDDKKLDKISLRSAAEMERAMKWAMENASSLLCPIFVMQAGKDKMVEKGTTKEFFEKIKSKDKTYREYDGFLHELWNEKGRAQVFRDMYIWLEKHIKKK</sequence>
<dbReference type="PANTHER" id="PTHR11614">
    <property type="entry name" value="PHOSPHOLIPASE-RELATED"/>
    <property type="match status" value="1"/>
</dbReference>
<organism evidence="3">
    <name type="scientific">marine sediment metagenome</name>
    <dbReference type="NCBI Taxonomy" id="412755"/>
    <lineage>
        <taxon>unclassified sequences</taxon>
        <taxon>metagenomes</taxon>
        <taxon>ecological metagenomes</taxon>
    </lineage>
</organism>
<keyword evidence="1" id="KW-0812">Transmembrane</keyword>
<dbReference type="Pfam" id="PF12146">
    <property type="entry name" value="Hydrolase_4"/>
    <property type="match status" value="1"/>
</dbReference>
<proteinExistence type="predicted"/>
<feature type="transmembrane region" description="Helical" evidence="1">
    <location>
        <begin position="16"/>
        <end position="33"/>
    </location>
</feature>
<dbReference type="AlphaFoldDB" id="X1F257"/>
<protein>
    <recommendedName>
        <fullName evidence="2">Serine aminopeptidase S33 domain-containing protein</fullName>
    </recommendedName>
</protein>
<accession>X1F257</accession>
<comment type="caution">
    <text evidence="3">The sequence shown here is derived from an EMBL/GenBank/DDBJ whole genome shotgun (WGS) entry which is preliminary data.</text>
</comment>
<gene>
    <name evidence="3" type="ORF">S03H2_00422</name>
</gene>
<reference evidence="3" key="1">
    <citation type="journal article" date="2014" name="Front. Microbiol.">
        <title>High frequency of phylogenetically diverse reductive dehalogenase-homologous genes in deep subseafloor sedimentary metagenomes.</title>
        <authorList>
            <person name="Kawai M."/>
            <person name="Futagami T."/>
            <person name="Toyoda A."/>
            <person name="Takaki Y."/>
            <person name="Nishi S."/>
            <person name="Hori S."/>
            <person name="Arai W."/>
            <person name="Tsubouchi T."/>
            <person name="Morono Y."/>
            <person name="Uchiyama I."/>
            <person name="Ito T."/>
            <person name="Fujiyama A."/>
            <person name="Inagaki F."/>
            <person name="Takami H."/>
        </authorList>
    </citation>
    <scope>NUCLEOTIDE SEQUENCE</scope>
    <source>
        <strain evidence="3">Expedition CK06-06</strain>
    </source>
</reference>
<dbReference type="InterPro" id="IPR022742">
    <property type="entry name" value="Hydrolase_4"/>
</dbReference>
<evidence type="ECO:0000313" key="3">
    <source>
        <dbReference type="EMBL" id="GAH26655.1"/>
    </source>
</evidence>